<proteinExistence type="predicted"/>
<comment type="caution">
    <text evidence="1">The sequence shown here is derived from an EMBL/GenBank/DDBJ whole genome shotgun (WGS) entry which is preliminary data.</text>
</comment>
<gene>
    <name evidence="1" type="ORF">AYJ54_33220</name>
</gene>
<dbReference type="Pfam" id="PF01650">
    <property type="entry name" value="Peptidase_C13"/>
    <property type="match status" value="1"/>
</dbReference>
<dbReference type="InterPro" id="IPR001096">
    <property type="entry name" value="Peptidase_C13"/>
</dbReference>
<dbReference type="GO" id="GO:0008233">
    <property type="term" value="F:peptidase activity"/>
    <property type="evidence" value="ECO:0007669"/>
    <property type="project" value="InterPro"/>
</dbReference>
<dbReference type="EMBL" id="LUUB01000120">
    <property type="protein sequence ID" value="OAE99036.1"/>
    <property type="molecule type" value="Genomic_DNA"/>
</dbReference>
<dbReference type="Gene3D" id="3.40.50.1460">
    <property type="match status" value="1"/>
</dbReference>
<dbReference type="AlphaFoldDB" id="A0A176Y8Y6"/>
<organism evidence="1 2">
    <name type="scientific">Bradyrhizobium centrolobii</name>
    <dbReference type="NCBI Taxonomy" id="1505087"/>
    <lineage>
        <taxon>Bacteria</taxon>
        <taxon>Pseudomonadati</taxon>
        <taxon>Pseudomonadota</taxon>
        <taxon>Alphaproteobacteria</taxon>
        <taxon>Hyphomicrobiales</taxon>
        <taxon>Nitrobacteraceae</taxon>
        <taxon>Bradyrhizobium</taxon>
    </lineage>
</organism>
<dbReference type="GO" id="GO:0006508">
    <property type="term" value="P:proteolysis"/>
    <property type="evidence" value="ECO:0007669"/>
    <property type="project" value="InterPro"/>
</dbReference>
<reference evidence="1 2" key="1">
    <citation type="submission" date="2016-03" db="EMBL/GenBank/DDBJ databases">
        <title>Draft Genome Sequence of the Strain BR 10245 (Bradyrhizobium sp.) isolated from nodules of Centrolobium paraense.</title>
        <authorList>
            <person name="Simoes-Araujo J.L.Sr."/>
            <person name="Barauna A.C."/>
            <person name="Silva K."/>
            <person name="Zilli J.E."/>
        </authorList>
    </citation>
    <scope>NUCLEOTIDE SEQUENCE [LARGE SCALE GENOMIC DNA]</scope>
    <source>
        <strain evidence="1 2">BR 10245</strain>
    </source>
</reference>
<accession>A0A176Y8Y6</accession>
<keyword evidence="2" id="KW-1185">Reference proteome</keyword>
<protein>
    <submittedName>
        <fullName evidence="1">Peptidase C13, legumain asparaginyl peptidase</fullName>
    </submittedName>
</protein>
<evidence type="ECO:0000313" key="2">
    <source>
        <dbReference type="Proteomes" id="UP000076959"/>
    </source>
</evidence>
<sequence>MVSFGLFGDQDVFRSEATGAAQVVVDRFGTGPIDVRYNSKKGGGATIEALARSLQVADHGLDAENDVLFLILTSHGSRAGLAIKAGRLTQTLTPSRLADMLARTGVRHKVVVISACYSGVFVPRLANPDLLVITAADADHPSFGCRDKAKWTYFGDAFFNIALRQAKSLKDAFAVARELVYRRELREHFEPSNPLMAGGANVQPLLIPRR</sequence>
<evidence type="ECO:0000313" key="1">
    <source>
        <dbReference type="EMBL" id="OAE99036.1"/>
    </source>
</evidence>
<dbReference type="STRING" id="1505087.AYJ54_33220"/>
<name>A0A176Y8Y6_9BRAD</name>
<dbReference type="Proteomes" id="UP000076959">
    <property type="component" value="Unassembled WGS sequence"/>
</dbReference>